<dbReference type="InterPro" id="IPR019775">
    <property type="entry name" value="WD40_repeat_CS"/>
</dbReference>
<feature type="repeat" description="WD" evidence="3">
    <location>
        <begin position="419"/>
        <end position="462"/>
    </location>
</feature>
<dbReference type="Pfam" id="PF00400">
    <property type="entry name" value="WD40"/>
    <property type="match status" value="6"/>
</dbReference>
<dbReference type="SMART" id="SM00320">
    <property type="entry name" value="WD40"/>
    <property type="match status" value="6"/>
</dbReference>
<name>X6P948_RETFI</name>
<gene>
    <name evidence="5" type="ORF">RFI_02019</name>
</gene>
<evidence type="ECO:0000256" key="2">
    <source>
        <dbReference type="ARBA" id="ARBA00022737"/>
    </source>
</evidence>
<feature type="repeat" description="WD" evidence="3">
    <location>
        <begin position="327"/>
        <end position="370"/>
    </location>
</feature>
<feature type="repeat" description="WD" evidence="3">
    <location>
        <begin position="528"/>
        <end position="571"/>
    </location>
</feature>
<dbReference type="InterPro" id="IPR013083">
    <property type="entry name" value="Znf_RING/FYVE/PHD"/>
</dbReference>
<dbReference type="PANTHER" id="PTHR19848:SF8">
    <property type="entry name" value="F-BOX AND WD REPEAT DOMAIN CONTAINING 7"/>
    <property type="match status" value="1"/>
</dbReference>
<dbReference type="InterPro" id="IPR020472">
    <property type="entry name" value="WD40_PAC1"/>
</dbReference>
<evidence type="ECO:0000256" key="3">
    <source>
        <dbReference type="PROSITE-ProRule" id="PRU00221"/>
    </source>
</evidence>
<dbReference type="Proteomes" id="UP000023152">
    <property type="component" value="Unassembled WGS sequence"/>
</dbReference>
<dbReference type="PROSITE" id="PS50294">
    <property type="entry name" value="WD_REPEATS_REGION"/>
    <property type="match status" value="3"/>
</dbReference>
<dbReference type="PANTHER" id="PTHR19848">
    <property type="entry name" value="WD40 REPEAT PROTEIN"/>
    <property type="match status" value="1"/>
</dbReference>
<dbReference type="PRINTS" id="PR00320">
    <property type="entry name" value="GPROTEINBRPT"/>
</dbReference>
<dbReference type="CDD" id="cd00200">
    <property type="entry name" value="WD40"/>
    <property type="match status" value="1"/>
</dbReference>
<evidence type="ECO:0000313" key="6">
    <source>
        <dbReference type="Proteomes" id="UP000023152"/>
    </source>
</evidence>
<reference evidence="5 6" key="1">
    <citation type="journal article" date="2013" name="Curr. Biol.">
        <title>The Genome of the Foraminiferan Reticulomyxa filosa.</title>
        <authorList>
            <person name="Glockner G."/>
            <person name="Hulsmann N."/>
            <person name="Schleicher M."/>
            <person name="Noegel A.A."/>
            <person name="Eichinger L."/>
            <person name="Gallinger C."/>
            <person name="Pawlowski J."/>
            <person name="Sierra R."/>
            <person name="Euteneuer U."/>
            <person name="Pillet L."/>
            <person name="Moustafa A."/>
            <person name="Platzer M."/>
            <person name="Groth M."/>
            <person name="Szafranski K."/>
            <person name="Schliwa M."/>
        </authorList>
    </citation>
    <scope>NUCLEOTIDE SEQUENCE [LARGE SCALE GENOMIC DNA]</scope>
</reference>
<keyword evidence="4" id="KW-0175">Coiled coil</keyword>
<dbReference type="SUPFAM" id="SSF50978">
    <property type="entry name" value="WD40 repeat-like"/>
    <property type="match status" value="1"/>
</dbReference>
<protein>
    <submittedName>
        <fullName evidence="5">Uncharacterized protein</fullName>
    </submittedName>
</protein>
<sequence>MQSEKMREDLNNGMTPVSFGQLCFDKNWILQTNQSEVINHFTCWICKQVTNNALESHCPQHEDMKELLVVGEYCLQQYLKSNSNSCPIQSHENPNFLRNKALQQQVSDLIVLCPLQYGNDQRGEITERSKVCNFKGKIRELLDHLHKSCPLKLLDCWFKPFGCTHVCFGQELNEHLISNIQSHFQLVIQFIQKIIEKLFQPQKDFQLSNFPMVFFLFQMIISEIDKLKKKKKKNTQNKDNEINISNEVKVPQRDLQQELIKNREEIEIMKKLITLLEEKNTAATQELTKQENEKEEKKNDDVYFSSFKQFSTISFDSFKSSKLIKTFTGHTGMVRNIDYASLNGKQYLCSGASDKTVCVWNVKTRQLLKCFKGHSTELYCAKFSPYHYYNNHRSVICSSSCDKIIRFWDFNIDKEFQTFNGHSDRIIFLQFSRFNGGRYLCSGSRDKTFRLWDVETSKLLHVFNGHENWIWCVDISPLQSNNNSNNDNNNKSNGIGVIGGNGYTICSGSRDKTIRTWDIETTKQLIVLKGHEDTVRSVKYGSNELTHTILSGSSDTSVRLWDIRSGQQTHVFKEHTKVVYCVEYLPFRNNSINDILNSNVICSGSEDNTIRFWDIRTNRKFYKIKGDDEKDGGIRCIEFVALENGNRAHLYVGINRYSDGTFCEKITLQKFFFSIKDEIKVNYFVQDKKRLFRLKIYKILIIC</sequence>
<keyword evidence="2" id="KW-0677">Repeat</keyword>
<feature type="repeat" description="WD" evidence="3">
    <location>
        <begin position="597"/>
        <end position="623"/>
    </location>
</feature>
<evidence type="ECO:0000256" key="1">
    <source>
        <dbReference type="ARBA" id="ARBA00022574"/>
    </source>
</evidence>
<dbReference type="PROSITE" id="PS00678">
    <property type="entry name" value="WD_REPEATS_1"/>
    <property type="match status" value="4"/>
</dbReference>
<dbReference type="InterPro" id="IPR036322">
    <property type="entry name" value="WD40_repeat_dom_sf"/>
</dbReference>
<dbReference type="PROSITE" id="PS50082">
    <property type="entry name" value="WD_REPEATS_2"/>
    <property type="match status" value="6"/>
</dbReference>
<feature type="repeat" description="WD" evidence="3">
    <location>
        <begin position="371"/>
        <end position="418"/>
    </location>
</feature>
<evidence type="ECO:0000313" key="5">
    <source>
        <dbReference type="EMBL" id="ETO35055.1"/>
    </source>
</evidence>
<dbReference type="AlphaFoldDB" id="X6P948"/>
<accession>X6P948</accession>
<dbReference type="InterPro" id="IPR015943">
    <property type="entry name" value="WD40/YVTN_repeat-like_dom_sf"/>
</dbReference>
<feature type="coiled-coil region" evidence="4">
    <location>
        <begin position="266"/>
        <end position="300"/>
    </location>
</feature>
<dbReference type="EMBL" id="ASPP01001995">
    <property type="protein sequence ID" value="ETO35055.1"/>
    <property type="molecule type" value="Genomic_DNA"/>
</dbReference>
<proteinExistence type="predicted"/>
<comment type="caution">
    <text evidence="5">The sequence shown here is derived from an EMBL/GenBank/DDBJ whole genome shotgun (WGS) entry which is preliminary data.</text>
</comment>
<evidence type="ECO:0000256" key="4">
    <source>
        <dbReference type="SAM" id="Coils"/>
    </source>
</evidence>
<dbReference type="InterPro" id="IPR001680">
    <property type="entry name" value="WD40_rpt"/>
</dbReference>
<keyword evidence="6" id="KW-1185">Reference proteome</keyword>
<dbReference type="Gene3D" id="3.30.40.10">
    <property type="entry name" value="Zinc/RING finger domain, C3HC4 (zinc finger)"/>
    <property type="match status" value="1"/>
</dbReference>
<feature type="repeat" description="WD" evidence="3">
    <location>
        <begin position="501"/>
        <end position="527"/>
    </location>
</feature>
<dbReference type="Gene3D" id="2.130.10.10">
    <property type="entry name" value="YVTN repeat-like/Quinoprotein amine dehydrogenase"/>
    <property type="match status" value="2"/>
</dbReference>
<organism evidence="5 6">
    <name type="scientific">Reticulomyxa filosa</name>
    <dbReference type="NCBI Taxonomy" id="46433"/>
    <lineage>
        <taxon>Eukaryota</taxon>
        <taxon>Sar</taxon>
        <taxon>Rhizaria</taxon>
        <taxon>Retaria</taxon>
        <taxon>Foraminifera</taxon>
        <taxon>Monothalamids</taxon>
        <taxon>Reticulomyxidae</taxon>
        <taxon>Reticulomyxa</taxon>
    </lineage>
</organism>
<keyword evidence="1 3" id="KW-0853">WD repeat</keyword>